<proteinExistence type="predicted"/>
<organism evidence="1 2">
    <name type="scientific">Rhodoglobus aureus</name>
    <dbReference type="NCBI Taxonomy" id="191497"/>
    <lineage>
        <taxon>Bacteria</taxon>
        <taxon>Bacillati</taxon>
        <taxon>Actinomycetota</taxon>
        <taxon>Actinomycetes</taxon>
        <taxon>Micrococcales</taxon>
        <taxon>Microbacteriaceae</taxon>
        <taxon>Rhodoglobus</taxon>
    </lineage>
</organism>
<dbReference type="InterPro" id="IPR012349">
    <property type="entry name" value="Split_barrel_FMN-bd"/>
</dbReference>
<comment type="caution">
    <text evidence="1">The sequence shown here is derived from an EMBL/GenBank/DDBJ whole genome shotgun (WGS) entry which is preliminary data.</text>
</comment>
<keyword evidence="2" id="KW-1185">Reference proteome</keyword>
<dbReference type="RefSeq" id="WP_343923069.1">
    <property type="nucleotide sequence ID" value="NZ_BAAAKW010000016.1"/>
</dbReference>
<reference evidence="2" key="1">
    <citation type="journal article" date="2019" name="Int. J. Syst. Evol. Microbiol.">
        <title>The Global Catalogue of Microorganisms (GCM) 10K type strain sequencing project: providing services to taxonomists for standard genome sequencing and annotation.</title>
        <authorList>
            <consortium name="The Broad Institute Genomics Platform"/>
            <consortium name="The Broad Institute Genome Sequencing Center for Infectious Disease"/>
            <person name="Wu L."/>
            <person name="Ma J."/>
        </authorList>
    </citation>
    <scope>NUCLEOTIDE SEQUENCE [LARGE SCALE GENOMIC DNA]</scope>
    <source>
        <strain evidence="2">JCM 12762</strain>
    </source>
</reference>
<gene>
    <name evidence="1" type="ORF">GCM10009655_06150</name>
</gene>
<dbReference type="InterPro" id="IPR024747">
    <property type="entry name" value="Pyridox_Oxase-rel"/>
</dbReference>
<dbReference type="Gene3D" id="2.30.110.10">
    <property type="entry name" value="Electron Transport, Fmn-binding Protein, Chain A"/>
    <property type="match status" value="1"/>
</dbReference>
<evidence type="ECO:0000313" key="1">
    <source>
        <dbReference type="EMBL" id="GAA1209836.1"/>
    </source>
</evidence>
<evidence type="ECO:0000313" key="2">
    <source>
        <dbReference type="Proteomes" id="UP001500943"/>
    </source>
</evidence>
<accession>A0ABP4G172</accession>
<name>A0ABP4G172_9MICO</name>
<sequence length="148" mass="16338">MSHDTSEAGWSPQGPVLELSDQASWDLLASKNFGHLALSNAVRPDIFPVNYYCDKETILFRTASGSKLHEITENIHVAFEVDAHTPDNVWSVVAQGLAAVLNGDHPVTAQALEALPDWVPVESFMYISIKPHTIRGRLFENHLKIGHA</sequence>
<dbReference type="Proteomes" id="UP001500943">
    <property type="component" value="Unassembled WGS sequence"/>
</dbReference>
<dbReference type="SUPFAM" id="SSF50475">
    <property type="entry name" value="FMN-binding split barrel"/>
    <property type="match status" value="1"/>
</dbReference>
<dbReference type="EMBL" id="BAAAKW010000016">
    <property type="protein sequence ID" value="GAA1209836.1"/>
    <property type="molecule type" value="Genomic_DNA"/>
</dbReference>
<protein>
    <submittedName>
        <fullName evidence="1">Pyridoxamine 5'-phosphate oxidase family protein</fullName>
    </submittedName>
</protein>
<dbReference type="Pfam" id="PF12900">
    <property type="entry name" value="Pyridox_ox_2"/>
    <property type="match status" value="1"/>
</dbReference>